<evidence type="ECO:0008006" key="3">
    <source>
        <dbReference type="Google" id="ProtNLM"/>
    </source>
</evidence>
<protein>
    <recommendedName>
        <fullName evidence="3">Phage protein</fullName>
    </recommendedName>
</protein>
<dbReference type="EMBL" id="AHCJ01000083">
    <property type="protein sequence ID" value="EOQ57875.1"/>
    <property type="molecule type" value="Genomic_DNA"/>
</dbReference>
<dbReference type="RefSeq" id="WP_000038767.1">
    <property type="nucleotide sequence ID" value="NZ_KB976014.1"/>
</dbReference>
<comment type="caution">
    <text evidence="1">The sequence shown here is derived from an EMBL/GenBank/DDBJ whole genome shotgun (WGS) entry which is preliminary data.</text>
</comment>
<name>A0ABC9SQM3_BACCE</name>
<gene>
    <name evidence="1" type="ORF">IAY_06211</name>
</gene>
<reference evidence="1 2" key="1">
    <citation type="submission" date="2013-01" db="EMBL/GenBank/DDBJ databases">
        <title>The Genome Sequence of Bacillus cereus TIAC219.</title>
        <authorList>
            <consortium name="The Broad Institute Genome Sequencing Platform"/>
            <consortium name="The Broad Institute Genome Sequencing Center for Infectious Disease"/>
            <person name="Feldgarden M."/>
            <person name="Van der Auwera G.A."/>
            <person name="Mahillon J."/>
            <person name="Duprez V."/>
            <person name="Timmery S."/>
            <person name="Mattelet C."/>
            <person name="Dierick K."/>
            <person name="Sun M."/>
            <person name="Yu Z."/>
            <person name="Zhu L."/>
            <person name="Hu X."/>
            <person name="Shank E.B."/>
            <person name="Swiecicka I."/>
            <person name="Hansen B.M."/>
            <person name="Andrup L."/>
            <person name="Walker B."/>
            <person name="Young S.K."/>
            <person name="Zeng Q."/>
            <person name="Gargeya S."/>
            <person name="Fitzgerald M."/>
            <person name="Haas B."/>
            <person name="Abouelleil A."/>
            <person name="Alvarado L."/>
            <person name="Arachchi H.M."/>
            <person name="Berlin A.M."/>
            <person name="Chapman S.B."/>
            <person name="Dewar J."/>
            <person name="Goldberg J."/>
            <person name="Griggs A."/>
            <person name="Gujja S."/>
            <person name="Hansen M."/>
            <person name="Howarth C."/>
            <person name="Imamovic A."/>
            <person name="Larimer J."/>
            <person name="McCowan C."/>
            <person name="Murphy C."/>
            <person name="Neiman D."/>
            <person name="Pearson M."/>
            <person name="Priest M."/>
            <person name="Roberts A."/>
            <person name="Saif S."/>
            <person name="Shea T."/>
            <person name="Sisk P."/>
            <person name="Sykes S."/>
            <person name="Wortman J."/>
            <person name="Nusbaum C."/>
            <person name="Birren B."/>
        </authorList>
    </citation>
    <scope>NUCLEOTIDE SEQUENCE [LARGE SCALE GENOMIC DNA]</scope>
    <source>
        <strain evidence="1 2">TIAC219</strain>
    </source>
</reference>
<accession>A0ABC9SQM3</accession>
<evidence type="ECO:0000313" key="2">
    <source>
        <dbReference type="Proteomes" id="UP000014060"/>
    </source>
</evidence>
<proteinExistence type="predicted"/>
<sequence>MSKKLTLNLDWKQQIALTGALFAVMSEEDIEIKNEDQYDFDAWQEAGRDEQFERLGNDIDDNQSNEDIGRTLNDIFETVAKAFLKSGGNE</sequence>
<dbReference type="Proteomes" id="UP000014060">
    <property type="component" value="Unassembled WGS sequence"/>
</dbReference>
<dbReference type="AlphaFoldDB" id="A0ABC9SQM3"/>
<evidence type="ECO:0000313" key="1">
    <source>
        <dbReference type="EMBL" id="EOQ57875.1"/>
    </source>
</evidence>
<organism evidence="1 2">
    <name type="scientific">Bacillus cereus TIAC219</name>
    <dbReference type="NCBI Taxonomy" id="718222"/>
    <lineage>
        <taxon>Bacteria</taxon>
        <taxon>Bacillati</taxon>
        <taxon>Bacillota</taxon>
        <taxon>Bacilli</taxon>
        <taxon>Bacillales</taxon>
        <taxon>Bacillaceae</taxon>
        <taxon>Bacillus</taxon>
        <taxon>Bacillus cereus group</taxon>
    </lineage>
</organism>